<comment type="caution">
    <text evidence="1">The sequence shown here is derived from an EMBL/GenBank/DDBJ whole genome shotgun (WGS) entry which is preliminary data.</text>
</comment>
<evidence type="ECO:0000313" key="1">
    <source>
        <dbReference type="EMBL" id="RMC11925.1"/>
    </source>
</evidence>
<name>A0A3M0KFV0_HIRRU</name>
<protein>
    <submittedName>
        <fullName evidence="1">Uncharacterized protein</fullName>
    </submittedName>
</protein>
<proteinExistence type="predicted"/>
<keyword evidence="2" id="KW-1185">Reference proteome</keyword>
<dbReference type="AlphaFoldDB" id="A0A3M0KFV0"/>
<organism evidence="1 2">
    <name type="scientific">Hirundo rustica rustica</name>
    <dbReference type="NCBI Taxonomy" id="333673"/>
    <lineage>
        <taxon>Eukaryota</taxon>
        <taxon>Metazoa</taxon>
        <taxon>Chordata</taxon>
        <taxon>Craniata</taxon>
        <taxon>Vertebrata</taxon>
        <taxon>Euteleostomi</taxon>
        <taxon>Archelosauria</taxon>
        <taxon>Archosauria</taxon>
        <taxon>Dinosauria</taxon>
        <taxon>Saurischia</taxon>
        <taxon>Theropoda</taxon>
        <taxon>Coelurosauria</taxon>
        <taxon>Aves</taxon>
        <taxon>Neognathae</taxon>
        <taxon>Neoaves</taxon>
        <taxon>Telluraves</taxon>
        <taxon>Australaves</taxon>
        <taxon>Passeriformes</taxon>
        <taxon>Sylvioidea</taxon>
        <taxon>Hirundinidae</taxon>
        <taxon>Hirundo</taxon>
    </lineage>
</organism>
<gene>
    <name evidence="1" type="ORF">DUI87_11052</name>
</gene>
<dbReference type="Proteomes" id="UP000269221">
    <property type="component" value="Unassembled WGS sequence"/>
</dbReference>
<reference evidence="1 2" key="1">
    <citation type="submission" date="2018-07" db="EMBL/GenBank/DDBJ databases">
        <title>A high quality draft genome assembly of the barn swallow (H. rustica rustica).</title>
        <authorList>
            <person name="Formenti G."/>
            <person name="Chiara M."/>
            <person name="Poveda L."/>
            <person name="Francoijs K.-J."/>
            <person name="Bonisoli-Alquati A."/>
            <person name="Canova L."/>
            <person name="Gianfranceschi L."/>
            <person name="Horner D.S."/>
            <person name="Saino N."/>
        </authorList>
    </citation>
    <scope>NUCLEOTIDE SEQUENCE [LARGE SCALE GENOMIC DNA]</scope>
    <source>
        <strain evidence="1">Chelidonia</strain>
        <tissue evidence="1">Blood</tissue>
    </source>
</reference>
<accession>A0A3M0KFV0</accession>
<evidence type="ECO:0000313" key="2">
    <source>
        <dbReference type="Proteomes" id="UP000269221"/>
    </source>
</evidence>
<dbReference type="EMBL" id="QRBI01000107">
    <property type="protein sequence ID" value="RMC11925.1"/>
    <property type="molecule type" value="Genomic_DNA"/>
</dbReference>
<sequence>MASKVQRQYEIALVVDSQTKDMAGESVCYEDRPNQWEFFYITKEDAERKRQRQVFPAGQVEAEAELWEVQAKPGEPSSLLGLVLDRNPVLVLSLRLQAQEDGIVGDIK</sequence>